<accession>A0A3S3RFD8</accession>
<evidence type="ECO:0000259" key="1">
    <source>
        <dbReference type="PROSITE" id="PS50181"/>
    </source>
</evidence>
<dbReference type="InterPro" id="IPR001810">
    <property type="entry name" value="F-box_dom"/>
</dbReference>
<evidence type="ECO:0000313" key="2">
    <source>
        <dbReference type="EMBL" id="RWS00062.1"/>
    </source>
</evidence>
<dbReference type="CDD" id="cd09917">
    <property type="entry name" value="F-box_SF"/>
    <property type="match status" value="1"/>
</dbReference>
<dbReference type="InterPro" id="IPR036047">
    <property type="entry name" value="F-box-like_dom_sf"/>
</dbReference>
<name>A0A3S3RFD8_9ACAR</name>
<gene>
    <name evidence="2" type="ORF">B4U79_16927</name>
</gene>
<organism evidence="2 3">
    <name type="scientific">Dinothrombium tinctorium</name>
    <dbReference type="NCBI Taxonomy" id="1965070"/>
    <lineage>
        <taxon>Eukaryota</taxon>
        <taxon>Metazoa</taxon>
        <taxon>Ecdysozoa</taxon>
        <taxon>Arthropoda</taxon>
        <taxon>Chelicerata</taxon>
        <taxon>Arachnida</taxon>
        <taxon>Acari</taxon>
        <taxon>Acariformes</taxon>
        <taxon>Trombidiformes</taxon>
        <taxon>Prostigmata</taxon>
        <taxon>Anystina</taxon>
        <taxon>Parasitengona</taxon>
        <taxon>Trombidioidea</taxon>
        <taxon>Trombidiidae</taxon>
        <taxon>Dinothrombium</taxon>
    </lineage>
</organism>
<dbReference type="Pfam" id="PF00646">
    <property type="entry name" value="F-box"/>
    <property type="match status" value="1"/>
</dbReference>
<dbReference type="PROSITE" id="PS50181">
    <property type="entry name" value="FBOX"/>
    <property type="match status" value="1"/>
</dbReference>
<dbReference type="SUPFAM" id="SSF81383">
    <property type="entry name" value="F-box domain"/>
    <property type="match status" value="1"/>
</dbReference>
<dbReference type="EMBL" id="NCKU01012524">
    <property type="protein sequence ID" value="RWS00062.1"/>
    <property type="molecule type" value="Genomic_DNA"/>
</dbReference>
<dbReference type="AlphaFoldDB" id="A0A3S3RFD8"/>
<evidence type="ECO:0000313" key="3">
    <source>
        <dbReference type="Proteomes" id="UP000285301"/>
    </source>
</evidence>
<dbReference type="Proteomes" id="UP000285301">
    <property type="component" value="Unassembled WGS sequence"/>
</dbReference>
<reference evidence="2 3" key="1">
    <citation type="journal article" date="2018" name="Gigascience">
        <title>Genomes of trombidid mites reveal novel predicted allergens and laterally-transferred genes associated with secondary metabolism.</title>
        <authorList>
            <person name="Dong X."/>
            <person name="Chaisiri K."/>
            <person name="Xia D."/>
            <person name="Armstrong S.D."/>
            <person name="Fang Y."/>
            <person name="Donnelly M.J."/>
            <person name="Kadowaki T."/>
            <person name="McGarry J.W."/>
            <person name="Darby A.C."/>
            <person name="Makepeace B.L."/>
        </authorList>
    </citation>
    <scope>NUCLEOTIDE SEQUENCE [LARGE SCALE GENOMIC DNA]</scope>
    <source>
        <strain evidence="2">UoL-WK</strain>
    </source>
</reference>
<sequence>MSVAMSFLVKNTAHYPYLRKQYYGEMAKLINDYSCMRKYFGISSLQQQKQYFINEKRLKNFEHVMRRCDSYRRFGKPRFSVIFVPENCIELLCKLLASLPFAEDLLLDNVNEYITLATELIESYDVIAKNLKLFTAAPSFKDDSISSDSIYIVEIGEKDLLSKCPDEIIAYIFSFLTEMDLFSMRLVSKRMKQLSEVSIKKIPKKFTVTEKTGIIPLYLKSCLFGDVHTIEFKPSKPEARYNVEKKISFSGVCKVMGENMLKVKRLKFSTPIDDRDDNIPMQYLANVSSLKLKSFYIFKQYRNLLIYLHNLQKLSLRLIYFRAADDNDDHGNDEEGEEGRLVLPMNLRVLKIVSCSLIANALVMNT</sequence>
<feature type="non-terminal residue" evidence="2">
    <location>
        <position position="366"/>
    </location>
</feature>
<dbReference type="Gene3D" id="1.20.1280.50">
    <property type="match status" value="1"/>
</dbReference>
<keyword evidence="3" id="KW-1185">Reference proteome</keyword>
<comment type="caution">
    <text evidence="2">The sequence shown here is derived from an EMBL/GenBank/DDBJ whole genome shotgun (WGS) entry which is preliminary data.</text>
</comment>
<proteinExistence type="predicted"/>
<protein>
    <recommendedName>
        <fullName evidence="1">F-box domain-containing protein</fullName>
    </recommendedName>
</protein>
<feature type="domain" description="F-box" evidence="1">
    <location>
        <begin position="158"/>
        <end position="202"/>
    </location>
</feature>